<dbReference type="Proteomes" id="UP001597463">
    <property type="component" value="Unassembled WGS sequence"/>
</dbReference>
<dbReference type="EMBL" id="JBHUMV010000004">
    <property type="protein sequence ID" value="MFD2754599.1"/>
    <property type="molecule type" value="Genomic_DNA"/>
</dbReference>
<dbReference type="Pfam" id="PF11906">
    <property type="entry name" value="DUF3426"/>
    <property type="match status" value="1"/>
</dbReference>
<feature type="compositionally biased region" description="Pro residues" evidence="1">
    <location>
        <begin position="181"/>
        <end position="190"/>
    </location>
</feature>
<organism evidence="3 4">
    <name type="scientific">Comamonas terrae</name>
    <dbReference type="NCBI Taxonomy" id="673548"/>
    <lineage>
        <taxon>Bacteria</taxon>
        <taxon>Pseudomonadati</taxon>
        <taxon>Pseudomonadota</taxon>
        <taxon>Betaproteobacteria</taxon>
        <taxon>Burkholderiales</taxon>
        <taxon>Comamonadaceae</taxon>
        <taxon>Comamonas</taxon>
    </lineage>
</organism>
<protein>
    <submittedName>
        <fullName evidence="3">DUF3426 domain-containing protein</fullName>
    </submittedName>
</protein>
<feature type="region of interest" description="Disordered" evidence="1">
    <location>
        <begin position="58"/>
        <end position="243"/>
    </location>
</feature>
<accession>A0ABW5UNY5</accession>
<comment type="caution">
    <text evidence="3">The sequence shown here is derived from an EMBL/GenBank/DDBJ whole genome shotgun (WGS) entry which is preliminary data.</text>
</comment>
<feature type="compositionally biased region" description="Basic and acidic residues" evidence="1">
    <location>
        <begin position="163"/>
        <end position="177"/>
    </location>
</feature>
<evidence type="ECO:0000313" key="4">
    <source>
        <dbReference type="Proteomes" id="UP001597463"/>
    </source>
</evidence>
<gene>
    <name evidence="3" type="ORF">ACFSW6_10920</name>
</gene>
<keyword evidence="4" id="KW-1185">Reference proteome</keyword>
<sequence>MTQITRCPSCGTRFKVVADQLRISQGWVRCGICQNVFDASLDLLELPDEVLQIAAARGGIPPDRPHRSAPAPVPADAAEKNAVDQSMAPSEASGAPEPGFGTLADAQAAALPDSAGTAAEESIDAKPVTRVAPDTQERQPSGDEPFLESLFEPSFVDQSRPLHGNDGRHVRGEREPARPGSQPPAFPAPPSVQDTPAPEASLSGPSPAWTDGTPHVRRPDQAGQDDDGELGMQAPDEAGTAQAEPGFVRQARRQAFWHSATVRGVLLLGCVAAAASLATQMLWQKRDALAVQYPALQPVLRTMCLAAGCKLQARREIADVVISSSGFRQLPGQRQYLWSLSLENRSEVPVATPVAELTLTDAQDKPLLRRVVELVPLGAPAQLGAREEWSVSVPVQVQELPAPVAGYRALVFYP</sequence>
<reference evidence="4" key="1">
    <citation type="journal article" date="2019" name="Int. J. Syst. Evol. Microbiol.">
        <title>The Global Catalogue of Microorganisms (GCM) 10K type strain sequencing project: providing services to taxonomists for standard genome sequencing and annotation.</title>
        <authorList>
            <consortium name="The Broad Institute Genomics Platform"/>
            <consortium name="The Broad Institute Genome Sequencing Center for Infectious Disease"/>
            <person name="Wu L."/>
            <person name="Ma J."/>
        </authorList>
    </citation>
    <scope>NUCLEOTIDE SEQUENCE [LARGE SCALE GENOMIC DNA]</scope>
    <source>
        <strain evidence="4">TISTR 1906</strain>
    </source>
</reference>
<dbReference type="InterPro" id="IPR011723">
    <property type="entry name" value="Znf/thioredoxin_put"/>
</dbReference>
<evidence type="ECO:0000259" key="2">
    <source>
        <dbReference type="Pfam" id="PF13719"/>
    </source>
</evidence>
<evidence type="ECO:0000256" key="1">
    <source>
        <dbReference type="SAM" id="MobiDB-lite"/>
    </source>
</evidence>
<name>A0ABW5UNY5_9BURK</name>
<evidence type="ECO:0000313" key="3">
    <source>
        <dbReference type="EMBL" id="MFD2754599.1"/>
    </source>
</evidence>
<dbReference type="Pfam" id="PF13719">
    <property type="entry name" value="Zn_ribbon_5"/>
    <property type="match status" value="1"/>
</dbReference>
<feature type="compositionally biased region" description="Low complexity" evidence="1">
    <location>
        <begin position="103"/>
        <end position="115"/>
    </location>
</feature>
<dbReference type="InterPro" id="IPR021834">
    <property type="entry name" value="DUF3426"/>
</dbReference>
<feature type="domain" description="Zinc finger/thioredoxin putative" evidence="2">
    <location>
        <begin position="4"/>
        <end position="39"/>
    </location>
</feature>
<dbReference type="NCBIfam" id="TIGR02098">
    <property type="entry name" value="MJ0042_CXXC"/>
    <property type="match status" value="1"/>
</dbReference>
<dbReference type="RefSeq" id="WP_066482650.1">
    <property type="nucleotide sequence ID" value="NZ_BCNT01000019.1"/>
</dbReference>
<proteinExistence type="predicted"/>